<dbReference type="PANTHER" id="PTHR12414:SF8">
    <property type="entry name" value="TRANSCRIPTION FACTOR GLIAL CELLS MISSING-RELATED"/>
    <property type="match status" value="1"/>
</dbReference>
<sequence>MTTCRPSYPSNNNNNNGGSNPTSTASSTSSDWDINDSTIPRISEYDHFSEWADGHCRLVYPANSEEAKRHSSGWAMRNTNNHNVHILKKSCLGVLVCSQRCILPNGERVHLRPAICDKARKKQQVLLQLMSLREPTIRSSREGNNILKNFQPPPLIADQEKGYSCSCPPFECMCNIPQAFSSNNQQYSNHSPVSYQQPQLLDSYWTQESTSTQSLPVDFETSINSQCDFANIPADIFQPEEIFQLDQPLRSDFNHHVNNTSSSHSPPTLLDLGSGTIHREFKTEDYWNHFTNDDSNNSSCSRFNMPESPDGTGSENLIHNNQYDFPQRMKYEHVGCENRYDLTQNMGSQNFIELDYLSLSNKSHDVCTNNRLEAHLQGFDDCNFDVRHSETTDKFVDIPQYIDYSSLLACEGKQFGNENSVNEFDFRTVNNFPPPSNNLHFGSDEFISLTDIPRQ</sequence>
<keyword evidence="5" id="KW-0539">Nucleus</keyword>
<feature type="compositionally biased region" description="Low complexity" evidence="6">
    <location>
        <begin position="9"/>
        <end position="30"/>
    </location>
</feature>
<dbReference type="STRING" id="224129.A0A1W4XUN8"/>
<dbReference type="InParanoid" id="A0A1W4XUN8"/>
<dbReference type="InterPro" id="IPR003902">
    <property type="entry name" value="Tscrpt_reg_GCM"/>
</dbReference>
<keyword evidence="1" id="KW-0217">Developmental protein</keyword>
<evidence type="ECO:0000256" key="4">
    <source>
        <dbReference type="ARBA" id="ARBA00023163"/>
    </source>
</evidence>
<evidence type="ECO:0000256" key="6">
    <source>
        <dbReference type="SAM" id="MobiDB-lite"/>
    </source>
</evidence>
<evidence type="ECO:0000256" key="5">
    <source>
        <dbReference type="ARBA" id="ARBA00023242"/>
    </source>
</evidence>
<protein>
    <submittedName>
        <fullName evidence="9">Uncharacterized protein LOC108745001</fullName>
    </submittedName>
</protein>
<dbReference type="GO" id="GO:0042063">
    <property type="term" value="P:gliogenesis"/>
    <property type="evidence" value="ECO:0007669"/>
    <property type="project" value="TreeGrafter"/>
</dbReference>
<keyword evidence="3" id="KW-0238">DNA-binding</keyword>
<dbReference type="InterPro" id="IPR039791">
    <property type="entry name" value="GCM"/>
</dbReference>
<evidence type="ECO:0000256" key="2">
    <source>
        <dbReference type="ARBA" id="ARBA00023015"/>
    </source>
</evidence>
<feature type="region of interest" description="Disordered" evidence="6">
    <location>
        <begin position="1"/>
        <end position="32"/>
    </location>
</feature>
<dbReference type="InterPro" id="IPR036115">
    <property type="entry name" value="GCM_dom_sf"/>
</dbReference>
<dbReference type="PANTHER" id="PTHR12414">
    <property type="entry name" value="GLIAL CELLS MISSING RELATED/GLIDE"/>
    <property type="match status" value="1"/>
</dbReference>
<dbReference type="RefSeq" id="XP_018336502.2">
    <property type="nucleotide sequence ID" value="XM_018481000.2"/>
</dbReference>
<dbReference type="GO" id="GO:0001228">
    <property type="term" value="F:DNA-binding transcription activator activity, RNA polymerase II-specific"/>
    <property type="evidence" value="ECO:0007669"/>
    <property type="project" value="InterPro"/>
</dbReference>
<keyword evidence="8" id="KW-1185">Reference proteome</keyword>
<keyword evidence="2" id="KW-0805">Transcription regulation</keyword>
<reference evidence="9" key="1">
    <citation type="submission" date="2025-08" db="UniProtKB">
        <authorList>
            <consortium name="RefSeq"/>
        </authorList>
    </citation>
    <scope>IDENTIFICATION</scope>
    <source>
        <tissue evidence="9">Entire body</tissue>
    </source>
</reference>
<dbReference type="SUPFAM" id="SSF90073">
    <property type="entry name" value="GCM domain"/>
    <property type="match status" value="1"/>
</dbReference>
<proteinExistence type="predicted"/>
<accession>A0A1W4XUN8</accession>
<feature type="region of interest" description="Disordered" evidence="6">
    <location>
        <begin position="296"/>
        <end position="316"/>
    </location>
</feature>
<dbReference type="GeneID" id="108745001"/>
<dbReference type="OrthoDB" id="6241117at2759"/>
<evidence type="ECO:0000256" key="1">
    <source>
        <dbReference type="ARBA" id="ARBA00022473"/>
    </source>
</evidence>
<evidence type="ECO:0000256" key="3">
    <source>
        <dbReference type="ARBA" id="ARBA00023125"/>
    </source>
</evidence>
<evidence type="ECO:0000259" key="7">
    <source>
        <dbReference type="PROSITE" id="PS50807"/>
    </source>
</evidence>
<dbReference type="GO" id="GO:0000978">
    <property type="term" value="F:RNA polymerase II cis-regulatory region sequence-specific DNA binding"/>
    <property type="evidence" value="ECO:0007669"/>
    <property type="project" value="TreeGrafter"/>
</dbReference>
<dbReference type="Gene3D" id="3.30.70.3530">
    <property type="entry name" value="GCM motif"/>
    <property type="match status" value="1"/>
</dbReference>
<evidence type="ECO:0000313" key="9">
    <source>
        <dbReference type="RefSeq" id="XP_018336502.2"/>
    </source>
</evidence>
<keyword evidence="4" id="KW-0804">Transcription</keyword>
<feature type="domain" description="GCM" evidence="7">
    <location>
        <begin position="30"/>
        <end position="124"/>
    </location>
</feature>
<dbReference type="GO" id="GO:0005634">
    <property type="term" value="C:nucleus"/>
    <property type="evidence" value="ECO:0007669"/>
    <property type="project" value="TreeGrafter"/>
</dbReference>
<dbReference type="KEGG" id="apln:108745001"/>
<dbReference type="AlphaFoldDB" id="A0A1W4XUN8"/>
<dbReference type="PROSITE" id="PS50807">
    <property type="entry name" value="GCM"/>
    <property type="match status" value="1"/>
</dbReference>
<dbReference type="Proteomes" id="UP000192223">
    <property type="component" value="Unplaced"/>
</dbReference>
<dbReference type="Pfam" id="PF03615">
    <property type="entry name" value="GCM"/>
    <property type="match status" value="1"/>
</dbReference>
<dbReference type="InterPro" id="IPR043021">
    <property type="entry name" value="GCM_small"/>
</dbReference>
<gene>
    <name evidence="9" type="primary">LOC108745001</name>
</gene>
<evidence type="ECO:0000313" key="8">
    <source>
        <dbReference type="Proteomes" id="UP000192223"/>
    </source>
</evidence>
<organism evidence="8 9">
    <name type="scientific">Agrilus planipennis</name>
    <name type="common">Emerald ash borer</name>
    <name type="synonym">Agrilus marcopoli</name>
    <dbReference type="NCBI Taxonomy" id="224129"/>
    <lineage>
        <taxon>Eukaryota</taxon>
        <taxon>Metazoa</taxon>
        <taxon>Ecdysozoa</taxon>
        <taxon>Arthropoda</taxon>
        <taxon>Hexapoda</taxon>
        <taxon>Insecta</taxon>
        <taxon>Pterygota</taxon>
        <taxon>Neoptera</taxon>
        <taxon>Endopterygota</taxon>
        <taxon>Coleoptera</taxon>
        <taxon>Polyphaga</taxon>
        <taxon>Elateriformia</taxon>
        <taxon>Buprestoidea</taxon>
        <taxon>Buprestidae</taxon>
        <taxon>Agrilinae</taxon>
        <taxon>Agrilus</taxon>
    </lineage>
</organism>
<name>A0A1W4XUN8_AGRPL</name>